<comment type="caution">
    <text evidence="9">The sequence shown here is derived from an EMBL/GenBank/DDBJ whole genome shotgun (WGS) entry which is preliminary data.</text>
</comment>
<reference evidence="9" key="1">
    <citation type="submission" date="2023-02" db="EMBL/GenBank/DDBJ databases">
        <title>Identification and recombinant expression of a fungal hydrolase from Papiliotrema laurentii that hydrolyzes apple cutin and clears colloidal polyester polyurethane.</title>
        <authorList>
            <consortium name="DOE Joint Genome Institute"/>
            <person name="Roman V.A."/>
            <person name="Bojanowski C."/>
            <person name="Crable B.R."/>
            <person name="Wagner D.N."/>
            <person name="Hung C.S."/>
            <person name="Nadeau L.J."/>
            <person name="Schratz L."/>
            <person name="Haridas S."/>
            <person name="Pangilinan J."/>
            <person name="Lipzen A."/>
            <person name="Na H."/>
            <person name="Yan M."/>
            <person name="Ng V."/>
            <person name="Grigoriev I.V."/>
            <person name="Spatafora J.W."/>
            <person name="Barlow D."/>
            <person name="Biffinger J."/>
            <person name="Kelley-Loughnane N."/>
            <person name="Varaljay V.A."/>
            <person name="Crookes-Goodson W.J."/>
        </authorList>
    </citation>
    <scope>NUCLEOTIDE SEQUENCE</scope>
    <source>
        <strain evidence="9">5307AH</strain>
    </source>
</reference>
<feature type="transmembrane region" description="Helical" evidence="7">
    <location>
        <begin position="548"/>
        <end position="572"/>
    </location>
</feature>
<keyword evidence="3 7" id="KW-1133">Transmembrane helix</keyword>
<keyword evidence="2 7" id="KW-0812">Transmembrane</keyword>
<dbReference type="GO" id="GO:0005637">
    <property type="term" value="C:nuclear inner membrane"/>
    <property type="evidence" value="ECO:0007669"/>
    <property type="project" value="UniProtKB-SubCell"/>
</dbReference>
<keyword evidence="11" id="KW-1185">Reference proteome</keyword>
<dbReference type="AlphaFoldDB" id="A0AAD9CU44"/>
<dbReference type="GO" id="GO:0044732">
    <property type="term" value="C:mitotic spindle pole body"/>
    <property type="evidence" value="ECO:0007669"/>
    <property type="project" value="TreeGrafter"/>
</dbReference>
<proteinExistence type="predicted"/>
<feature type="region of interest" description="Disordered" evidence="6">
    <location>
        <begin position="376"/>
        <end position="436"/>
    </location>
</feature>
<dbReference type="InterPro" id="IPR042321">
    <property type="entry name" value="Ima1"/>
</dbReference>
<name>A0AAD9CU44_PAPLA</name>
<dbReference type="InterPro" id="IPR018617">
    <property type="entry name" value="Ima1_N"/>
</dbReference>
<keyword evidence="4 7" id="KW-0472">Membrane</keyword>
<keyword evidence="5" id="KW-0539">Nucleus</keyword>
<evidence type="ECO:0000256" key="4">
    <source>
        <dbReference type="ARBA" id="ARBA00023136"/>
    </source>
</evidence>
<feature type="transmembrane region" description="Helical" evidence="7">
    <location>
        <begin position="305"/>
        <end position="326"/>
    </location>
</feature>
<feature type="transmembrane region" description="Helical" evidence="7">
    <location>
        <begin position="280"/>
        <end position="299"/>
    </location>
</feature>
<feature type="transmembrane region" description="Helical" evidence="7">
    <location>
        <begin position="515"/>
        <end position="536"/>
    </location>
</feature>
<dbReference type="Proteomes" id="UP001182556">
    <property type="component" value="Unassembled WGS sequence"/>
</dbReference>
<feature type="transmembrane region" description="Helical" evidence="7">
    <location>
        <begin position="584"/>
        <end position="605"/>
    </location>
</feature>
<organism evidence="9 11">
    <name type="scientific">Papiliotrema laurentii</name>
    <name type="common">Cryptococcus laurentii</name>
    <dbReference type="NCBI Taxonomy" id="5418"/>
    <lineage>
        <taxon>Eukaryota</taxon>
        <taxon>Fungi</taxon>
        <taxon>Dikarya</taxon>
        <taxon>Basidiomycota</taxon>
        <taxon>Agaricomycotina</taxon>
        <taxon>Tremellomycetes</taxon>
        <taxon>Tremellales</taxon>
        <taxon>Rhynchogastremaceae</taxon>
        <taxon>Papiliotrema</taxon>
    </lineage>
</organism>
<comment type="subcellular location">
    <subcellularLocation>
        <location evidence="1">Nucleus inner membrane</location>
        <topology evidence="1">Multi-pass membrane protein</topology>
    </subcellularLocation>
</comment>
<evidence type="ECO:0000256" key="1">
    <source>
        <dbReference type="ARBA" id="ARBA00004473"/>
    </source>
</evidence>
<evidence type="ECO:0000313" key="9">
    <source>
        <dbReference type="EMBL" id="KAK1920565.1"/>
    </source>
</evidence>
<dbReference type="EMBL" id="JAODAN010000018">
    <property type="protein sequence ID" value="KAK1920565.1"/>
    <property type="molecule type" value="Genomic_DNA"/>
</dbReference>
<evidence type="ECO:0000256" key="2">
    <source>
        <dbReference type="ARBA" id="ARBA00022692"/>
    </source>
</evidence>
<dbReference type="GO" id="GO:0034992">
    <property type="term" value="C:microtubule organizing center attachment site"/>
    <property type="evidence" value="ECO:0007669"/>
    <property type="project" value="TreeGrafter"/>
</dbReference>
<evidence type="ECO:0000313" key="11">
    <source>
        <dbReference type="Proteomes" id="UP001182556"/>
    </source>
</evidence>
<feature type="domain" description="Ima1 N-terminal" evidence="8">
    <location>
        <begin position="44"/>
        <end position="159"/>
    </location>
</feature>
<accession>A0AAD9CU44</accession>
<sequence length="632" mass="69950">MPFLRSSTRPQAVECFFCLSTALLAPETAVAGGKGKERVGQPGTRWNWHCRRCGCWNIRDKRGEMVSDVPAMHNSALNESSFSLRARPSKSKLPPSSTPTSPFCHSCLANQTLIMNMLANYLPDDDDPTFDELYAALPQYVASLHQRYPPVCPTCQPAVDEILRKSDQKARGEVWTRALRRGAQRPQERMALGPGRWSIGLWRSRGALFCLSAFGSLLRGAMAVALPDATRAAWDSPTFGLLRRWLLTLHAMSLLWTTWDPYQRRKAQMGDQVHVSGMHIWKFNMLLIWAIRIATTWGTPLIDQILFARIAFVLEFMLLLHALLSLRISQPVSLRLVRPVSVTTPSTPVQPSDPSFSDPVGLSSLSLDHDPLRHGHPVFGQASLQQQPPSARRTISDGPEPMDWEPAPGAALSNGGWTTRPPGWSPDNEDDVVETPRKSEWDTFAVGRQRMFPRRQGNDETGLESLLAGWGIGTGGQTAKPPASTTTPLQDKAVRPGHREGEIVISLNVKRVARVSFCAFGLIRLLGSLAVLYRIISRRSNGTIDGASIPFPTLLMGLTFVEAALNGIAWMVQVQSNDQDQRSRIPLTFGVLIFRVLFTIVTMLMDDGTGGSGWGAVQSWTVWGMMDFVCAY</sequence>
<evidence type="ECO:0000256" key="3">
    <source>
        <dbReference type="ARBA" id="ARBA00022989"/>
    </source>
</evidence>
<dbReference type="EMBL" id="JAODAN010000007">
    <property type="protein sequence ID" value="KAK1923057.1"/>
    <property type="molecule type" value="Genomic_DNA"/>
</dbReference>
<evidence type="ECO:0000259" key="8">
    <source>
        <dbReference type="Pfam" id="PF09779"/>
    </source>
</evidence>
<evidence type="ECO:0000256" key="6">
    <source>
        <dbReference type="SAM" id="MobiDB-lite"/>
    </source>
</evidence>
<evidence type="ECO:0000313" key="10">
    <source>
        <dbReference type="EMBL" id="KAK1923057.1"/>
    </source>
</evidence>
<dbReference type="Pfam" id="PF09779">
    <property type="entry name" value="Ima1_N"/>
    <property type="match status" value="1"/>
</dbReference>
<dbReference type="GO" id="GO:0034506">
    <property type="term" value="C:chromosome, centromeric core domain"/>
    <property type="evidence" value="ECO:0007669"/>
    <property type="project" value="TreeGrafter"/>
</dbReference>
<evidence type="ECO:0000256" key="7">
    <source>
        <dbReference type="SAM" id="Phobius"/>
    </source>
</evidence>
<evidence type="ECO:0000256" key="5">
    <source>
        <dbReference type="ARBA" id="ARBA00023242"/>
    </source>
</evidence>
<dbReference type="PANTHER" id="PTHR28538">
    <property type="entry name" value="INTEGRAL INNER NUCLEAR MEMBRANE PROTEIN IMA1"/>
    <property type="match status" value="1"/>
</dbReference>
<protein>
    <submittedName>
        <fullName evidence="9">Ima1 N-terminal domain-containing protein</fullName>
    </submittedName>
</protein>
<dbReference type="PANTHER" id="PTHR28538:SF1">
    <property type="entry name" value="INTEGRAL INNER NUCLEAR MEMBRANE PROTEIN IMA1"/>
    <property type="match status" value="1"/>
</dbReference>
<gene>
    <name evidence="10" type="ORF">DB88DRAFT_493614</name>
    <name evidence="9" type="ORF">DB88DRAFT_503572</name>
</gene>
<dbReference type="GO" id="GO:0071765">
    <property type="term" value="P:nuclear inner membrane organization"/>
    <property type="evidence" value="ECO:0007669"/>
    <property type="project" value="InterPro"/>
</dbReference>